<dbReference type="Pfam" id="PF13750">
    <property type="entry name" value="Big_3_3"/>
    <property type="match status" value="2"/>
</dbReference>
<dbReference type="Pfam" id="PF07676">
    <property type="entry name" value="PD40"/>
    <property type="match status" value="6"/>
</dbReference>
<dbReference type="InterPro" id="IPR011659">
    <property type="entry name" value="WD40"/>
</dbReference>
<evidence type="ECO:0000256" key="1">
    <source>
        <dbReference type="SAM" id="MobiDB-lite"/>
    </source>
</evidence>
<organism evidence="6">
    <name type="scientific">Methanobacterium veterum</name>
    <dbReference type="NCBI Taxonomy" id="408577"/>
    <lineage>
        <taxon>Archaea</taxon>
        <taxon>Methanobacteriati</taxon>
        <taxon>Methanobacteriota</taxon>
        <taxon>Methanomada group</taxon>
        <taxon>Methanobacteria</taxon>
        <taxon>Methanobacteriales</taxon>
        <taxon>Methanobacteriaceae</taxon>
        <taxon>Methanobacterium</taxon>
    </lineage>
</organism>
<keyword evidence="2" id="KW-0812">Transmembrane</keyword>
<evidence type="ECO:0000313" key="5">
    <source>
        <dbReference type="EMBL" id="MCZ3365462.1"/>
    </source>
</evidence>
<sequence>MIKRIILLLIALFISLTICGSATAANSTEIISISTNGSISNGYSSEAAVSADGRYITFSSYADNLVAGDNNSCSDIFVRDRVLNTTKRISISNSGEESNGDSYGPSISSDGRYVAYTSYATNLVASDNNGYSDVFVYDCLMNITQRVSISNNGNEGNGDSYDPSISADGSYIAFSSSASNLVTDDTNGCNDVFVYNKISNTIKRISVSNTGEEGNGDSSEPSISANGNFIAFTSYADNLVNNNINGCSDVFVYNQTFNTIKRISISSKGAEGYGSSYGSSISADGNSIAFVSYADNLVTGDNNDRSDVFVYDLNSGTTERISVLNSGEEIQDYSYSPSISGDGRYVAFIVGKLRVSVALSNTNLDNYYPYGIVVIRDRTLKTTEEVSISNLYEIANSNCESPSISADGSCIAFSSYADNLVPVDNNCYHIFVRDTNNHLQLLSGSLNLNIVKSGDIITIKAYSGDVTNITALIFNNKLNLIKQPDNTWILNYTIPQVQDGTYSVLLTATDAEGNTKNLSLDFTVDNTPPTSLGTITPNLVRSGNAIIINVSSDSDTKSIVASIAGSKNLSMYKEEDGIWRLYYTIPSLSSGNYTAILTATDNVGNQGIAVLNFTVDNTPPTINATISPDSFQLINNCLPLDNTTITIKASSDLDTKNITVNNRYNMIQQQDGTWIFTCSFQDLFDQIHSGQYSISLSATDSLGNLGVKKLNLELININPTINVSASPYAVKPGDYVLISVSSSLEPKEIWGYFVGYSDYDQGWVSYKEEIPNLTKQEDGIWTTSYKVPNITNGLCNILLTLYYGNGITPYGFTAGIVQNVYAKFRVDSTPPRISPFTDPSIIKSGDILKIRVYSYISRLEYWTWGDDTASVNANLFNKTLNMTKMWFDGYESLWEVDYTVPNLPDGNYTIFFTATDEVGNPSNASTNFTVDNTPPVMTATITPNKVKSIDFQGDRLLTISANSSPDTKEVYARILGSWTPLTYENGKWTLTFSVAPLMDVGNYKISLQAIDYAGNIETTSVYFTVYNNLINQPGDSGQNNGTTSGESGQGGSGSGSSSGSSGSGASSGSNNGGSSESGSSSSGSSSGDSSGGSGSGGSSGGSGGSGGGSGDGGSDGPSYPDYLPYLLLAIGIIMVIVALMLILGIFGFLLDLLLYMILDILFADVPEILGITFEFLDTITGITSISGFSLNSIAMAMSFITADIFGIVASIFLVFLAYFVSIGVLGGLFGLFIALIGFWLMITTFIGFINSWKQNKL</sequence>
<dbReference type="Gene3D" id="2.120.10.30">
    <property type="entry name" value="TolB, C-terminal domain"/>
    <property type="match status" value="2"/>
</dbReference>
<proteinExistence type="predicted"/>
<keyword evidence="2" id="KW-0472">Membrane</keyword>
<feature type="domain" description="Ig-like" evidence="3">
    <location>
        <begin position="579"/>
        <end position="709"/>
    </location>
</feature>
<evidence type="ECO:0000313" key="6">
    <source>
        <dbReference type="EMBL" id="MCZ3373213.1"/>
    </source>
</evidence>
<feature type="compositionally biased region" description="Gly residues" evidence="1">
    <location>
        <begin position="1047"/>
        <end position="1056"/>
    </location>
</feature>
<dbReference type="InterPro" id="IPR011042">
    <property type="entry name" value="6-blade_b-propeller_TolB-like"/>
</dbReference>
<dbReference type="RefSeq" id="WP_052375859.1">
    <property type="nucleotide sequence ID" value="NZ_JAPVER010000020.1"/>
</dbReference>
<feature type="domain" description="Bacterial Ig-like" evidence="4">
    <location>
        <begin position="458"/>
        <end position="526"/>
    </location>
</feature>
<feature type="domain" description="Ig-like" evidence="3">
    <location>
        <begin position="894"/>
        <end position="940"/>
    </location>
</feature>
<feature type="transmembrane region" description="Helical" evidence="2">
    <location>
        <begin position="1122"/>
        <end position="1146"/>
    </location>
</feature>
<feature type="region of interest" description="Disordered" evidence="1">
    <location>
        <begin position="1034"/>
        <end position="1114"/>
    </location>
</feature>
<dbReference type="EMBL" id="JAPVER010000020">
    <property type="protein sequence ID" value="MCZ3365462.1"/>
    <property type="molecule type" value="Genomic_DNA"/>
</dbReference>
<evidence type="ECO:0000256" key="2">
    <source>
        <dbReference type="SAM" id="Phobius"/>
    </source>
</evidence>
<dbReference type="SUPFAM" id="SSF82171">
    <property type="entry name" value="DPP6 N-terminal domain-like"/>
    <property type="match status" value="1"/>
</dbReference>
<feature type="transmembrane region" description="Helical" evidence="2">
    <location>
        <begin position="1227"/>
        <end position="1249"/>
    </location>
</feature>
<protein>
    <submittedName>
        <fullName evidence="6">Ig-like domain-containing protein</fullName>
    </submittedName>
</protein>
<dbReference type="Proteomes" id="UP001068021">
    <property type="component" value="Unassembled WGS sequence"/>
</dbReference>
<keyword evidence="7" id="KW-1185">Reference proteome</keyword>
<feature type="compositionally biased region" description="Gly residues" evidence="1">
    <location>
        <begin position="1089"/>
        <end position="1114"/>
    </location>
</feature>
<dbReference type="NCBIfam" id="NF033510">
    <property type="entry name" value="Ca_tandemer"/>
    <property type="match status" value="1"/>
</dbReference>
<dbReference type="InterPro" id="IPR044016">
    <property type="entry name" value="Big_13"/>
</dbReference>
<evidence type="ECO:0000259" key="4">
    <source>
        <dbReference type="Pfam" id="PF19077"/>
    </source>
</evidence>
<keyword evidence="2" id="KW-1133">Transmembrane helix</keyword>
<feature type="transmembrane region" description="Helical" evidence="2">
    <location>
        <begin position="1193"/>
        <end position="1220"/>
    </location>
</feature>
<dbReference type="AlphaFoldDB" id="A0A9E5DQ87"/>
<gene>
    <name evidence="6" type="ORF">O3H35_11260</name>
    <name evidence="5" type="ORF">O3H54_06160</name>
</gene>
<dbReference type="Pfam" id="PF19077">
    <property type="entry name" value="Big_13"/>
    <property type="match status" value="1"/>
</dbReference>
<feature type="compositionally biased region" description="Low complexity" evidence="1">
    <location>
        <begin position="1057"/>
        <end position="1088"/>
    </location>
</feature>
<accession>A0A9E5DQ87</accession>
<evidence type="ECO:0000313" key="7">
    <source>
        <dbReference type="Proteomes" id="UP001068021"/>
    </source>
</evidence>
<reference evidence="6" key="1">
    <citation type="submission" date="2022-12" db="EMBL/GenBank/DDBJ databases">
        <title>Reclassification of two methanogenic archaea species isolated from the Kolyma lowland permafrost.</title>
        <authorList>
            <person name="Trubitsyn V.E."/>
            <person name="Rivkina E.M."/>
            <person name="Shcherbakova V.A."/>
        </authorList>
    </citation>
    <scope>NUCLEOTIDE SEQUENCE</scope>
    <source>
        <strain evidence="5">M2</strain>
        <strain evidence="6">MK4</strain>
    </source>
</reference>
<name>A0A9E5DQ87_9EURY</name>
<dbReference type="InterPro" id="IPR022038">
    <property type="entry name" value="Ig-like_bact"/>
</dbReference>
<comment type="caution">
    <text evidence="6">The sequence shown here is derived from an EMBL/GenBank/DDBJ whole genome shotgun (WGS) entry which is preliminary data.</text>
</comment>
<evidence type="ECO:0000259" key="3">
    <source>
        <dbReference type="Pfam" id="PF13750"/>
    </source>
</evidence>
<feature type="compositionally biased region" description="Polar residues" evidence="1">
    <location>
        <begin position="1034"/>
        <end position="1043"/>
    </location>
</feature>
<dbReference type="InterPro" id="IPR013783">
    <property type="entry name" value="Ig-like_fold"/>
</dbReference>
<dbReference type="Proteomes" id="UP001074446">
    <property type="component" value="Unassembled WGS sequence"/>
</dbReference>
<dbReference type="EMBL" id="JAPVES010000030">
    <property type="protein sequence ID" value="MCZ3373213.1"/>
    <property type="molecule type" value="Genomic_DNA"/>
</dbReference>
<dbReference type="Gene3D" id="2.60.40.10">
    <property type="entry name" value="Immunoglobulins"/>
    <property type="match status" value="3"/>
</dbReference>